<gene>
    <name evidence="2" type="ORF">CSUI_010072</name>
</gene>
<feature type="compositionally biased region" description="Polar residues" evidence="1">
    <location>
        <begin position="736"/>
        <end position="747"/>
    </location>
</feature>
<organism evidence="2 3">
    <name type="scientific">Cystoisospora suis</name>
    <dbReference type="NCBI Taxonomy" id="483139"/>
    <lineage>
        <taxon>Eukaryota</taxon>
        <taxon>Sar</taxon>
        <taxon>Alveolata</taxon>
        <taxon>Apicomplexa</taxon>
        <taxon>Conoidasida</taxon>
        <taxon>Coccidia</taxon>
        <taxon>Eucoccidiorida</taxon>
        <taxon>Eimeriorina</taxon>
        <taxon>Sarcocystidae</taxon>
        <taxon>Cystoisospora</taxon>
    </lineage>
</organism>
<feature type="compositionally biased region" description="Polar residues" evidence="1">
    <location>
        <begin position="1463"/>
        <end position="1480"/>
    </location>
</feature>
<feature type="non-terminal residue" evidence="2">
    <location>
        <position position="1644"/>
    </location>
</feature>
<dbReference type="GeneID" id="94433389"/>
<dbReference type="Proteomes" id="UP000221165">
    <property type="component" value="Unassembled WGS sequence"/>
</dbReference>
<feature type="compositionally biased region" description="Polar residues" evidence="1">
    <location>
        <begin position="1158"/>
        <end position="1183"/>
    </location>
</feature>
<feature type="compositionally biased region" description="Low complexity" evidence="1">
    <location>
        <begin position="1276"/>
        <end position="1294"/>
    </location>
</feature>
<dbReference type="EMBL" id="MIGC01006618">
    <property type="protein sequence ID" value="PHJ16115.1"/>
    <property type="molecule type" value="Genomic_DNA"/>
</dbReference>
<feature type="compositionally biased region" description="Polar residues" evidence="1">
    <location>
        <begin position="924"/>
        <end position="935"/>
    </location>
</feature>
<name>A0A2C6KHY8_9APIC</name>
<feature type="compositionally biased region" description="Polar residues" evidence="1">
    <location>
        <begin position="451"/>
        <end position="477"/>
    </location>
</feature>
<feature type="region of interest" description="Disordered" evidence="1">
    <location>
        <begin position="376"/>
        <end position="477"/>
    </location>
</feature>
<feature type="region of interest" description="Disordered" evidence="1">
    <location>
        <begin position="642"/>
        <end position="800"/>
    </location>
</feature>
<feature type="compositionally biased region" description="Low complexity" evidence="1">
    <location>
        <begin position="1238"/>
        <end position="1251"/>
    </location>
</feature>
<feature type="compositionally biased region" description="Polar residues" evidence="1">
    <location>
        <begin position="421"/>
        <end position="431"/>
    </location>
</feature>
<feature type="compositionally biased region" description="Basic and acidic residues" evidence="1">
    <location>
        <begin position="1615"/>
        <end position="1624"/>
    </location>
</feature>
<feature type="compositionally biased region" description="Low complexity" evidence="1">
    <location>
        <begin position="331"/>
        <end position="347"/>
    </location>
</feature>
<feature type="compositionally biased region" description="Low complexity" evidence="1">
    <location>
        <begin position="875"/>
        <end position="887"/>
    </location>
</feature>
<feature type="compositionally biased region" description="Polar residues" evidence="1">
    <location>
        <begin position="210"/>
        <end position="221"/>
    </location>
</feature>
<dbReference type="VEuPathDB" id="ToxoDB:CSUI_010072"/>
<evidence type="ECO:0000313" key="3">
    <source>
        <dbReference type="Proteomes" id="UP000221165"/>
    </source>
</evidence>
<reference evidence="2 3" key="1">
    <citation type="journal article" date="2017" name="Int. J. Parasitol.">
        <title>The genome of the protozoan parasite Cystoisospora suis and a reverse vaccinology approach to identify vaccine candidates.</title>
        <authorList>
            <person name="Palmieri N."/>
            <person name="Shrestha A."/>
            <person name="Ruttkowski B."/>
            <person name="Beck T."/>
            <person name="Vogl C."/>
            <person name="Tomley F."/>
            <person name="Blake D.P."/>
            <person name="Joachim A."/>
        </authorList>
    </citation>
    <scope>NUCLEOTIDE SEQUENCE [LARGE SCALE GENOMIC DNA]</scope>
    <source>
        <strain evidence="2 3">Wien I</strain>
    </source>
</reference>
<sequence>MSSSPHQEAEARLLNQTAALLLSGSGILQDQLRQRQAFRMLNHQQAQGSAFTASALPFSRDKAFADALRGISPSSGAATPPSGRLTVPEGSTTAASLLALSAASSSTSFVPTAHVQVPCVRTTSETAGDSTTTTGASVVVDHKQLSSFLSCQTTQLFGEGAGRSITGGAVARTSTSPDAAMALQSNTRSIVTSQAASPVSAAGGGGQGQITTSEGVPASPSSLASLKTAVSCASVSASSVLSCSAPAGATEADRGQPSVASPPRVSQRGVSPTAAGPSTFSPSPPVSSPGTSAPPSAAPSGRGLGVSSCSPGPVVAAKRKIVPSPHATSCPSVSSRRSPDNSSPTPRIGLPVTLKNETLQNPLNTPLAKVAGKSATPIQPLPCMSPKPLAGLSAGTPGATTPLRNAGGEATAGSRKGGSGPTASGVSSVISASPAPGVCQQPHSGHAESPSPRSLLSAGRSTPPMSSGQCRQPPASTNAVSSLRSLFSAAARVSGAVGGGVRYPQLATTSTGQSGQASSGSASLTGVPAVSVRSSTTPVIYGGGNRISAPPPLHSPSLAALLANGTGSPNSAQAATAAADAVSRAAASVVAAAAAAAAAGYSSLAAAESSALSQCASTKPVRQVSLSPTVSGALIPVAPLSVSTSRHEATSGGSSPPSAEKTESTSGRTKSAADVTSRLSAASQSLSDTKPGSVNKKEVSARGRGAKQEEDTGKKGSRDKESENKGGSGETKETQKGLSTQNNQPRSTEVCERKGLDGSSTPARSCVSGPKEGSSSSRVSSLEKSAREGKSAGIQSRGDQFNADSTQALHVSKVPLFLDDGPSGEGWWVVASALPACVAKKEILREKVRALVSPELEATADKLGITGVTEDAETAKTAAGGEGTAQTKDTSRLRDMTNPDVSRGGSRSPPTVESGASAGVGRSPSASQSQDTSTGARGGEEGRGRRSQSGKQNEEGVEINKSSPKNEEKTSGEASETPAALSSERKRLRPFCIDREEARRWPVRYPDDMIHTLPRMPAAKRRKMRQEEMRCYSSEERKKLTKHLCASARFLFQCVEEFHLLGGLRAAVAAAPRAPPSRLAVTRSAALQELQHTMRRLPPSALFGGLQVEEPFACLSFESSSSPDRVLSDEATEDEEDVVDDRDIFFRIGGRSARRTVSPVSAQGETGSSRSQRAHTVQVTNSVDAGDDSGLWTSASESEDAFPFSAGDAYSVVYSRPGEECPAQWSLGTNTFFVAESTSKQPSSSKSVSTVDDTAAEPGYGSGGHDPSVTGAPFPSATTRSVSSSSQGPPLNSRSHTIARMFRAQRESLPWLVPRHLDEKGIEVWLRRQLRSQKRKEIEFRNLRLWQLERKASMPGVDRLAAAETETPPDSRMGGQTFLPQSNLTEEEEAECIWLREERRKKWERIDKARRQLKVQLLAQDAQEQEQLETRLARQYNKLVEKRERTKAEVALLRSRFPEEGQSDQSGKSEIAQQGTTPQKVQLECPPDAATGKEVETASPVAPRGEEKDAGRKVSMDTGPSSDPLDAPPPDPRDTRCSIVSDTSAQEAAIPGAKPGGCENLSELNCVSNPHPGSELSSSKDISLSSEDDISQSVVAEKGGEQKQKPPGPPGIDTAESHGPKETNEIGQLTRESESRDETCVTFQ</sequence>
<feature type="region of interest" description="Disordered" evidence="1">
    <location>
        <begin position="194"/>
        <end position="221"/>
    </location>
</feature>
<feature type="compositionally biased region" description="Basic and acidic residues" evidence="1">
    <location>
        <begin position="1504"/>
        <end position="1515"/>
    </location>
</feature>
<feature type="region of interest" description="Disordered" evidence="1">
    <location>
        <begin position="873"/>
        <end position="983"/>
    </location>
</feature>
<feature type="compositionally biased region" description="Low complexity" evidence="1">
    <location>
        <begin position="765"/>
        <end position="783"/>
    </location>
</feature>
<evidence type="ECO:0000256" key="1">
    <source>
        <dbReference type="SAM" id="MobiDB-lite"/>
    </source>
</evidence>
<comment type="caution">
    <text evidence="2">The sequence shown here is derived from an EMBL/GenBank/DDBJ whole genome shotgun (WGS) entry which is preliminary data.</text>
</comment>
<keyword evidence="3" id="KW-1185">Reference proteome</keyword>
<dbReference type="RefSeq" id="XP_067917846.1">
    <property type="nucleotide sequence ID" value="XM_068070178.1"/>
</dbReference>
<feature type="region of interest" description="Disordered" evidence="1">
    <location>
        <begin position="1454"/>
        <end position="1644"/>
    </location>
</feature>
<feature type="region of interest" description="Disordered" evidence="1">
    <location>
        <begin position="1156"/>
        <end position="1194"/>
    </location>
</feature>
<feature type="compositionally biased region" description="Low complexity" evidence="1">
    <location>
        <begin position="288"/>
        <end position="301"/>
    </location>
</feature>
<protein>
    <submittedName>
        <fullName evidence="2">Uncharacterized protein</fullName>
    </submittedName>
</protein>
<feature type="compositionally biased region" description="Polar residues" evidence="1">
    <location>
        <begin position="677"/>
        <end position="692"/>
    </location>
</feature>
<feature type="compositionally biased region" description="Basic and acidic residues" evidence="1">
    <location>
        <begin position="695"/>
        <end position="735"/>
    </location>
</feature>
<accession>A0A2C6KHY8</accession>
<feature type="region of interest" description="Disordered" evidence="1">
    <location>
        <begin position="247"/>
        <end position="361"/>
    </location>
</feature>
<feature type="region of interest" description="Disordered" evidence="1">
    <location>
        <begin position="1238"/>
        <end position="1294"/>
    </location>
</feature>
<dbReference type="OrthoDB" id="334022at2759"/>
<evidence type="ECO:0000313" key="2">
    <source>
        <dbReference type="EMBL" id="PHJ16115.1"/>
    </source>
</evidence>
<proteinExistence type="predicted"/>
<feature type="compositionally biased region" description="Low complexity" evidence="1">
    <location>
        <begin position="1574"/>
        <end position="1585"/>
    </location>
</feature>
<feature type="compositionally biased region" description="Basic and acidic residues" evidence="1">
    <location>
        <begin position="1631"/>
        <end position="1644"/>
    </location>
</feature>